<evidence type="ECO:0000313" key="2">
    <source>
        <dbReference type="EMBL" id="KPA41160.1"/>
    </source>
</evidence>
<reference evidence="2 3" key="1">
    <citation type="submission" date="2015-04" db="EMBL/GenBank/DDBJ databases">
        <title>The draft genome sequence of Fusarium langsethiae, a T-2/HT-2 mycotoxin producer.</title>
        <authorList>
            <person name="Lysoe E."/>
            <person name="Divon H.H."/>
            <person name="Terzi V."/>
            <person name="Orru L."/>
            <person name="Lamontanara A."/>
            <person name="Kolseth A.-K."/>
            <person name="Frandsen R.J."/>
            <person name="Nielsen K."/>
            <person name="Thrane U."/>
        </authorList>
    </citation>
    <scope>NUCLEOTIDE SEQUENCE [LARGE SCALE GENOMIC DNA]</scope>
    <source>
        <strain evidence="2 3">Fl201059</strain>
    </source>
</reference>
<comment type="caution">
    <text evidence="2">The sequence shown here is derived from an EMBL/GenBank/DDBJ whole genome shotgun (WGS) entry which is preliminary data.</text>
</comment>
<organism evidence="2 3">
    <name type="scientific">Fusarium langsethiae</name>
    <dbReference type="NCBI Taxonomy" id="179993"/>
    <lineage>
        <taxon>Eukaryota</taxon>
        <taxon>Fungi</taxon>
        <taxon>Dikarya</taxon>
        <taxon>Ascomycota</taxon>
        <taxon>Pezizomycotina</taxon>
        <taxon>Sordariomycetes</taxon>
        <taxon>Hypocreomycetidae</taxon>
        <taxon>Hypocreales</taxon>
        <taxon>Nectriaceae</taxon>
        <taxon>Fusarium</taxon>
    </lineage>
</organism>
<dbReference type="EMBL" id="JXCE01000106">
    <property type="protein sequence ID" value="KPA41160.1"/>
    <property type="molecule type" value="Genomic_DNA"/>
</dbReference>
<feature type="region of interest" description="Disordered" evidence="1">
    <location>
        <begin position="27"/>
        <end position="77"/>
    </location>
</feature>
<keyword evidence="3" id="KW-1185">Reference proteome</keyword>
<name>A0A0M9EWP0_FUSLA</name>
<proteinExistence type="predicted"/>
<protein>
    <submittedName>
        <fullName evidence="2">Uncharacterized protein</fullName>
    </submittedName>
</protein>
<dbReference type="AlphaFoldDB" id="A0A0M9EWP0"/>
<accession>A0A0M9EWP0</accession>
<evidence type="ECO:0000256" key="1">
    <source>
        <dbReference type="SAM" id="MobiDB-lite"/>
    </source>
</evidence>
<feature type="compositionally biased region" description="Low complexity" evidence="1">
    <location>
        <begin position="68"/>
        <end position="77"/>
    </location>
</feature>
<sequence length="77" mass="8163">MSVKKTEPAKPDLWELEALLKKYLAPCGPGTSSARSATQKDLDSAIGDSSGLIAEEVTEDPWPTWEDPSPSSSSSPS</sequence>
<evidence type="ECO:0000313" key="3">
    <source>
        <dbReference type="Proteomes" id="UP000037904"/>
    </source>
</evidence>
<dbReference type="Proteomes" id="UP000037904">
    <property type="component" value="Unassembled WGS sequence"/>
</dbReference>
<gene>
    <name evidence="2" type="ORF">FLAG1_05959</name>
</gene>